<dbReference type="InterPro" id="IPR001357">
    <property type="entry name" value="BRCT_dom"/>
</dbReference>
<dbReference type="Gene3D" id="3.40.50.10190">
    <property type="entry name" value="BRCT domain"/>
    <property type="match status" value="1"/>
</dbReference>
<dbReference type="InterPro" id="IPR039189">
    <property type="entry name" value="Fcp1"/>
</dbReference>
<dbReference type="PROSITE" id="PS50969">
    <property type="entry name" value="FCP1"/>
    <property type="match status" value="1"/>
</dbReference>
<evidence type="ECO:0000259" key="8">
    <source>
        <dbReference type="PROSITE" id="PS50172"/>
    </source>
</evidence>
<feature type="domain" description="BRCT" evidence="8">
    <location>
        <begin position="307"/>
        <end position="377"/>
    </location>
</feature>
<keyword evidence="11" id="KW-1185">Reference proteome</keyword>
<gene>
    <name evidence="10" type="ORF">RchiOBHm_Chr7g0189961</name>
</gene>
<organism evidence="10 11">
    <name type="scientific">Rosa chinensis</name>
    <name type="common">China rose</name>
    <dbReference type="NCBI Taxonomy" id="74649"/>
    <lineage>
        <taxon>Eukaryota</taxon>
        <taxon>Viridiplantae</taxon>
        <taxon>Streptophyta</taxon>
        <taxon>Embryophyta</taxon>
        <taxon>Tracheophyta</taxon>
        <taxon>Spermatophyta</taxon>
        <taxon>Magnoliopsida</taxon>
        <taxon>eudicotyledons</taxon>
        <taxon>Gunneridae</taxon>
        <taxon>Pentapetalae</taxon>
        <taxon>rosids</taxon>
        <taxon>fabids</taxon>
        <taxon>Rosales</taxon>
        <taxon>Rosaceae</taxon>
        <taxon>Rosoideae</taxon>
        <taxon>Rosoideae incertae sedis</taxon>
        <taxon>Rosa</taxon>
    </lineage>
</organism>
<dbReference type="SUPFAM" id="SSF52113">
    <property type="entry name" value="BRCT domain"/>
    <property type="match status" value="1"/>
</dbReference>
<evidence type="ECO:0000256" key="1">
    <source>
        <dbReference type="ARBA" id="ARBA00004123"/>
    </source>
</evidence>
<dbReference type="EMBL" id="PDCK01000045">
    <property type="protein sequence ID" value="PRQ16966.1"/>
    <property type="molecule type" value="Genomic_DNA"/>
</dbReference>
<comment type="subcellular location">
    <subcellularLocation>
        <location evidence="1">Nucleus</location>
    </subcellularLocation>
</comment>
<dbReference type="Pfam" id="PF03031">
    <property type="entry name" value="NIF"/>
    <property type="match status" value="1"/>
</dbReference>
<evidence type="ECO:0000256" key="2">
    <source>
        <dbReference type="ARBA" id="ARBA00013081"/>
    </source>
</evidence>
<evidence type="ECO:0000259" key="9">
    <source>
        <dbReference type="PROSITE" id="PS50969"/>
    </source>
</evidence>
<sequence length="422" mass="48988">MSLGTDCPPIHNNSGDEFSICEERTTKRPKVEEEINDHHLGTTSMHQIEIKDTCASCLCDDCANFAVTFSFKYNDGEIELLRKVATHEILHRRKLQLVLNLNHTLLRVAGIDDLTLEDEAYLDTQFTDDPLRQDILIVTVPPKMKSMFLKFRPFVQTFLKEASDMFEMNVYSNSPLSLVREIIRLLDPRNEYFGSRVFSRDDFCSTHPKNKCLDVLLAQESAVLILDHKLEAWREQNQNNVMPMQEYFFCEEEESELRSCCEMETNEGYYLALILQRLKQIHNRFFDDEVICDKLIDRDVRKVLETLRGSVLGGCKIAFDPLQADKLQLWKMAEQLGATCVEQMDASVTHVVAAHAGTPESRWALEERKFLVYPSWIEASHCMWQKCHEDRFPVFEDDQIGQDRKRDKKKKSKKEEILATSS</sequence>
<proteinExistence type="predicted"/>
<evidence type="ECO:0000256" key="6">
    <source>
        <dbReference type="ARBA" id="ARBA00048336"/>
    </source>
</evidence>
<reference evidence="10 11" key="1">
    <citation type="journal article" date="2018" name="Nat. Genet.">
        <title>The Rosa genome provides new insights in the design of modern roses.</title>
        <authorList>
            <person name="Bendahmane M."/>
        </authorList>
    </citation>
    <scope>NUCLEOTIDE SEQUENCE [LARGE SCALE GENOMIC DNA]</scope>
    <source>
        <strain evidence="11">cv. Old Blush</strain>
    </source>
</reference>
<dbReference type="PROSITE" id="PS50172">
    <property type="entry name" value="BRCT"/>
    <property type="match status" value="1"/>
</dbReference>
<feature type="compositionally biased region" description="Basic and acidic residues" evidence="7">
    <location>
        <begin position="413"/>
        <end position="422"/>
    </location>
</feature>
<feature type="region of interest" description="Disordered" evidence="7">
    <location>
        <begin position="403"/>
        <end position="422"/>
    </location>
</feature>
<dbReference type="CDD" id="cd17729">
    <property type="entry name" value="BRCT_CTDP1"/>
    <property type="match status" value="1"/>
</dbReference>
<accession>A0A2P6P4X9</accession>
<dbReference type="InterPro" id="IPR023214">
    <property type="entry name" value="HAD_sf"/>
</dbReference>
<protein>
    <recommendedName>
        <fullName evidence="2">protein-serine/threonine phosphatase</fullName>
        <ecNumber evidence="2">3.1.3.16</ecNumber>
    </recommendedName>
</protein>
<dbReference type="PANTHER" id="PTHR23081:SF36">
    <property type="entry name" value="RNA POLYMERASE II SUBUNIT A C-TERMINAL DOMAIN PHOSPHATASE"/>
    <property type="match status" value="1"/>
</dbReference>
<evidence type="ECO:0000313" key="10">
    <source>
        <dbReference type="EMBL" id="PRQ16966.1"/>
    </source>
</evidence>
<comment type="caution">
    <text evidence="10">The sequence shown here is derived from an EMBL/GenBank/DDBJ whole genome shotgun (WGS) entry which is preliminary data.</text>
</comment>
<dbReference type="EC" id="3.1.3.16" evidence="2"/>
<name>A0A2P6P4X9_ROSCH</name>
<keyword evidence="4" id="KW-0539">Nucleus</keyword>
<dbReference type="InterPro" id="IPR036420">
    <property type="entry name" value="BRCT_dom_sf"/>
</dbReference>
<evidence type="ECO:0000256" key="7">
    <source>
        <dbReference type="SAM" id="MobiDB-lite"/>
    </source>
</evidence>
<comment type="catalytic activity">
    <reaction evidence="6">
        <text>O-phospho-L-threonyl-[protein] + H2O = L-threonyl-[protein] + phosphate</text>
        <dbReference type="Rhea" id="RHEA:47004"/>
        <dbReference type="Rhea" id="RHEA-COMP:11060"/>
        <dbReference type="Rhea" id="RHEA-COMP:11605"/>
        <dbReference type="ChEBI" id="CHEBI:15377"/>
        <dbReference type="ChEBI" id="CHEBI:30013"/>
        <dbReference type="ChEBI" id="CHEBI:43474"/>
        <dbReference type="ChEBI" id="CHEBI:61977"/>
        <dbReference type="EC" id="3.1.3.16"/>
    </reaction>
</comment>
<dbReference type="PANTHER" id="PTHR23081">
    <property type="entry name" value="RNA POLYMERASE II CTD PHOSPHATASE"/>
    <property type="match status" value="1"/>
</dbReference>
<feature type="domain" description="FCP1 homology" evidence="9">
    <location>
        <begin position="90"/>
        <end position="269"/>
    </location>
</feature>
<dbReference type="SMART" id="SM00292">
    <property type="entry name" value="BRCT"/>
    <property type="match status" value="1"/>
</dbReference>
<dbReference type="SMART" id="SM00577">
    <property type="entry name" value="CPDc"/>
    <property type="match status" value="1"/>
</dbReference>
<dbReference type="Gene3D" id="3.40.50.1000">
    <property type="entry name" value="HAD superfamily/HAD-like"/>
    <property type="match status" value="1"/>
</dbReference>
<dbReference type="GO" id="GO:0005634">
    <property type="term" value="C:nucleus"/>
    <property type="evidence" value="ECO:0007669"/>
    <property type="project" value="UniProtKB-SubCell"/>
</dbReference>
<dbReference type="AlphaFoldDB" id="A0A2P6P4X9"/>
<dbReference type="STRING" id="74649.A0A2P6P4X9"/>
<evidence type="ECO:0000256" key="3">
    <source>
        <dbReference type="ARBA" id="ARBA00022801"/>
    </source>
</evidence>
<keyword evidence="3 10" id="KW-0378">Hydrolase</keyword>
<dbReference type="Gramene" id="PRQ16966">
    <property type="protein sequence ID" value="PRQ16966"/>
    <property type="gene ID" value="RchiOBHm_Chr7g0189961"/>
</dbReference>
<dbReference type="InterPro" id="IPR036412">
    <property type="entry name" value="HAD-like_sf"/>
</dbReference>
<comment type="catalytic activity">
    <reaction evidence="5">
        <text>O-phospho-L-seryl-[protein] + H2O = L-seryl-[protein] + phosphate</text>
        <dbReference type="Rhea" id="RHEA:20629"/>
        <dbReference type="Rhea" id="RHEA-COMP:9863"/>
        <dbReference type="Rhea" id="RHEA-COMP:11604"/>
        <dbReference type="ChEBI" id="CHEBI:15377"/>
        <dbReference type="ChEBI" id="CHEBI:29999"/>
        <dbReference type="ChEBI" id="CHEBI:43474"/>
        <dbReference type="ChEBI" id="CHEBI:83421"/>
        <dbReference type="EC" id="3.1.3.16"/>
    </reaction>
</comment>
<evidence type="ECO:0000313" key="11">
    <source>
        <dbReference type="Proteomes" id="UP000238479"/>
    </source>
</evidence>
<dbReference type="InterPro" id="IPR004274">
    <property type="entry name" value="FCP1_dom"/>
</dbReference>
<evidence type="ECO:0000256" key="4">
    <source>
        <dbReference type="ARBA" id="ARBA00023242"/>
    </source>
</evidence>
<dbReference type="OrthoDB" id="10249888at2759"/>
<dbReference type="Pfam" id="PF00533">
    <property type="entry name" value="BRCT"/>
    <property type="match status" value="1"/>
</dbReference>
<dbReference type="Proteomes" id="UP000238479">
    <property type="component" value="Chromosome 7"/>
</dbReference>
<evidence type="ECO:0000256" key="5">
    <source>
        <dbReference type="ARBA" id="ARBA00047761"/>
    </source>
</evidence>
<dbReference type="GO" id="GO:0008420">
    <property type="term" value="F:RNA polymerase II CTD heptapeptide repeat phosphatase activity"/>
    <property type="evidence" value="ECO:0007669"/>
    <property type="project" value="InterPro"/>
</dbReference>
<dbReference type="SUPFAM" id="SSF56784">
    <property type="entry name" value="HAD-like"/>
    <property type="match status" value="1"/>
</dbReference>